<evidence type="ECO:0000313" key="14">
    <source>
        <dbReference type="EMBL" id="ESW14355.1"/>
    </source>
</evidence>
<dbReference type="STRING" id="3885.V7B9U2"/>
<dbReference type="SUPFAM" id="SSF52047">
    <property type="entry name" value="RNI-like"/>
    <property type="match status" value="2"/>
</dbReference>
<comment type="similarity">
    <text evidence="2">Belongs to the RLP family.</text>
</comment>
<name>V7B9U2_PHAVU</name>
<evidence type="ECO:0000256" key="5">
    <source>
        <dbReference type="ARBA" id="ARBA00022692"/>
    </source>
</evidence>
<dbReference type="Proteomes" id="UP000000226">
    <property type="component" value="Chromosome 8"/>
</dbReference>
<dbReference type="AlphaFoldDB" id="V7B9U2"/>
<evidence type="ECO:0000256" key="7">
    <source>
        <dbReference type="ARBA" id="ARBA00022737"/>
    </source>
</evidence>
<dbReference type="InterPro" id="IPR046956">
    <property type="entry name" value="RLP23-like"/>
</dbReference>
<reference evidence="15" key="1">
    <citation type="journal article" date="2014" name="Nat. Genet.">
        <title>A reference genome for common bean and genome-wide analysis of dual domestications.</title>
        <authorList>
            <person name="Schmutz J."/>
            <person name="McClean P.E."/>
            <person name="Mamidi S."/>
            <person name="Wu G.A."/>
            <person name="Cannon S.B."/>
            <person name="Grimwood J."/>
            <person name="Jenkins J."/>
            <person name="Shu S."/>
            <person name="Song Q."/>
            <person name="Chavarro C."/>
            <person name="Torres-Torres M."/>
            <person name="Geffroy V."/>
            <person name="Moghaddam S.M."/>
            <person name="Gao D."/>
            <person name="Abernathy B."/>
            <person name="Barry K."/>
            <person name="Blair M."/>
            <person name="Brick M.A."/>
            <person name="Chovatia M."/>
            <person name="Gepts P."/>
            <person name="Goodstein D.M."/>
            <person name="Gonzales M."/>
            <person name="Hellsten U."/>
            <person name="Hyten D.L."/>
            <person name="Jia G."/>
            <person name="Kelly J.D."/>
            <person name="Kudrna D."/>
            <person name="Lee R."/>
            <person name="Richard M.M."/>
            <person name="Miklas P.N."/>
            <person name="Osorno J.M."/>
            <person name="Rodrigues J."/>
            <person name="Thareau V."/>
            <person name="Urrea C.A."/>
            <person name="Wang M."/>
            <person name="Yu Y."/>
            <person name="Zhang M."/>
            <person name="Wing R.A."/>
            <person name="Cregan P.B."/>
            <person name="Rokhsar D.S."/>
            <person name="Jackson S.A."/>
        </authorList>
    </citation>
    <scope>NUCLEOTIDE SEQUENCE [LARGE SCALE GENOMIC DNA]</scope>
    <source>
        <strain evidence="15">cv. G19833</strain>
    </source>
</reference>
<dbReference type="FunFam" id="3.80.10.10:FF:000111">
    <property type="entry name" value="LRR receptor-like serine/threonine-protein kinase ERECTA"/>
    <property type="match status" value="1"/>
</dbReference>
<keyword evidence="8 13" id="KW-1133">Transmembrane helix</keyword>
<dbReference type="GO" id="GO:0005886">
    <property type="term" value="C:plasma membrane"/>
    <property type="evidence" value="ECO:0007669"/>
    <property type="project" value="UniProtKB-SubCell"/>
</dbReference>
<dbReference type="EMBL" id="CM002295">
    <property type="protein sequence ID" value="ESW14355.1"/>
    <property type="molecule type" value="Genomic_DNA"/>
</dbReference>
<keyword evidence="5 13" id="KW-0812">Transmembrane</keyword>
<dbReference type="OMA" id="NIWGPIP"/>
<dbReference type="PANTHER" id="PTHR48061">
    <property type="entry name" value="LEUCINE-RICH REPEAT RECEPTOR PROTEIN KINASE EMS1-LIKE-RELATED"/>
    <property type="match status" value="1"/>
</dbReference>
<keyword evidence="6" id="KW-0732">Signal</keyword>
<sequence length="738" mass="82822">MDLHIQNIQQTTSSGRSVLSQSYQRLTPDPKIISESNRKDQGEIHPNTSLFRLSHLQSLNLTFNYFYSSQLSFPSVGLMWKENSWKKFLQNATVLAELILDGVNMTFSSMRSLNLSTSLVNLSLKYTGVQENLKTDILCLPKLKHLWLSDNSLEQFPNLSCSAASLTMLDLSRNMLEGTIPASFSNFTHITFLDLSNNLLNGTIPTWCLSLPFLQELDLSENQFTGHIPSISSQSLKSLYLCYNKLHGNIPQSVFTLVNLTHLCLSSNNFNGLHNYTIFTNAPLLERLYLSSVGLTEFPKLLGKIPILIELDLSNNKLNGTMPKWLHEMGSLQFLSLSHNLLTTPINQFSRNYNLNILDISFNLLTGDMSSSICNASNLQVLILSHNKLTGVIPPCLANLWGLYILDLQRNKLNGTLPNNFSMNSELAYFNVNDNQLEGPLPKSLSNCTQLEILNLGNNQIEDKFPHWLQTLPMLTVLVLRSNKLYGPIDDLETQYEFSSIVIFDISSNYFNGPIPKTYIQNFKAMKNVISYEGDELYIGITYMPYNGSQRGTIGYVTVTTKAISMTLKQIPKNFVTIDLSQNKFQGQIPYVIGELHALRGLNFSHNRLSGLIPKSIGYLTNLESMDLSSNMFTGRIPTELTNLNYLEVLNLSNNQLVGEIPQGKQFATFSNDSYLGNSGLCGFPLSMSCNNTEQKPPSSPSLLGEERFGFGWEPVVIGYGCGMIFGIGLRLLYYRKT</sequence>
<evidence type="ECO:0000256" key="13">
    <source>
        <dbReference type="SAM" id="Phobius"/>
    </source>
</evidence>
<dbReference type="SMR" id="V7B9U2"/>
<dbReference type="Gene3D" id="3.80.10.10">
    <property type="entry name" value="Ribonuclease Inhibitor"/>
    <property type="match status" value="4"/>
</dbReference>
<evidence type="ECO:0000256" key="3">
    <source>
        <dbReference type="ARBA" id="ARBA00022475"/>
    </source>
</evidence>
<evidence type="ECO:0000256" key="12">
    <source>
        <dbReference type="SAM" id="MobiDB-lite"/>
    </source>
</evidence>
<protein>
    <recommendedName>
        <fullName evidence="16">Leucine-rich repeat-containing N-terminal plant-type domain-containing protein</fullName>
    </recommendedName>
</protein>
<keyword evidence="15" id="KW-1185">Reference proteome</keyword>
<dbReference type="Pfam" id="PF13855">
    <property type="entry name" value="LRR_8"/>
    <property type="match status" value="5"/>
</dbReference>
<dbReference type="FunFam" id="3.80.10.10:FF:000095">
    <property type="entry name" value="LRR receptor-like serine/threonine-protein kinase GSO1"/>
    <property type="match status" value="1"/>
</dbReference>
<dbReference type="FunFam" id="3.80.10.10:FF:000041">
    <property type="entry name" value="LRR receptor-like serine/threonine-protein kinase ERECTA"/>
    <property type="match status" value="1"/>
</dbReference>
<dbReference type="PROSITE" id="PS51450">
    <property type="entry name" value="LRR"/>
    <property type="match status" value="1"/>
</dbReference>
<dbReference type="SMART" id="SM00369">
    <property type="entry name" value="LRR_TYP"/>
    <property type="match status" value="7"/>
</dbReference>
<dbReference type="Pfam" id="PF00560">
    <property type="entry name" value="LRR_1"/>
    <property type="match status" value="2"/>
</dbReference>
<organism evidence="14 15">
    <name type="scientific">Phaseolus vulgaris</name>
    <name type="common">Kidney bean</name>
    <name type="synonym">French bean</name>
    <dbReference type="NCBI Taxonomy" id="3885"/>
    <lineage>
        <taxon>Eukaryota</taxon>
        <taxon>Viridiplantae</taxon>
        <taxon>Streptophyta</taxon>
        <taxon>Embryophyta</taxon>
        <taxon>Tracheophyta</taxon>
        <taxon>Spermatophyta</taxon>
        <taxon>Magnoliopsida</taxon>
        <taxon>eudicotyledons</taxon>
        <taxon>Gunneridae</taxon>
        <taxon>Pentapetalae</taxon>
        <taxon>rosids</taxon>
        <taxon>fabids</taxon>
        <taxon>Fabales</taxon>
        <taxon>Fabaceae</taxon>
        <taxon>Papilionoideae</taxon>
        <taxon>50 kb inversion clade</taxon>
        <taxon>NPAAA clade</taxon>
        <taxon>indigoferoid/millettioid clade</taxon>
        <taxon>Phaseoleae</taxon>
        <taxon>Phaseolus</taxon>
    </lineage>
</organism>
<keyword evidence="9 13" id="KW-0472">Membrane</keyword>
<dbReference type="SMART" id="SM00365">
    <property type="entry name" value="LRR_SD22"/>
    <property type="match status" value="5"/>
</dbReference>
<gene>
    <name evidence="14" type="ORF">PHAVU_008G273700g</name>
</gene>
<feature type="region of interest" description="Disordered" evidence="12">
    <location>
        <begin position="1"/>
        <end position="23"/>
    </location>
</feature>
<dbReference type="PRINTS" id="PR00019">
    <property type="entry name" value="LEURICHRPT"/>
</dbReference>
<accession>V7B9U2</accession>
<evidence type="ECO:0000256" key="8">
    <source>
        <dbReference type="ARBA" id="ARBA00022989"/>
    </source>
</evidence>
<keyword evidence="10" id="KW-0675">Receptor</keyword>
<keyword evidence="4" id="KW-0433">Leucine-rich repeat</keyword>
<proteinExistence type="inferred from homology"/>
<dbReference type="SUPFAM" id="SSF52058">
    <property type="entry name" value="L domain-like"/>
    <property type="match status" value="1"/>
</dbReference>
<evidence type="ECO:0008006" key="16">
    <source>
        <dbReference type="Google" id="ProtNLM"/>
    </source>
</evidence>
<comment type="subcellular location">
    <subcellularLocation>
        <location evidence="1">Cell membrane</location>
        <topology evidence="1">Single-pass type I membrane protein</topology>
    </subcellularLocation>
</comment>
<evidence type="ECO:0000256" key="6">
    <source>
        <dbReference type="ARBA" id="ARBA00022729"/>
    </source>
</evidence>
<keyword evidence="7" id="KW-0677">Repeat</keyword>
<dbReference type="eggNOG" id="KOG0619">
    <property type="taxonomic scope" value="Eukaryota"/>
</dbReference>
<keyword evidence="11" id="KW-0325">Glycoprotein</keyword>
<evidence type="ECO:0000256" key="2">
    <source>
        <dbReference type="ARBA" id="ARBA00009592"/>
    </source>
</evidence>
<evidence type="ECO:0000256" key="1">
    <source>
        <dbReference type="ARBA" id="ARBA00004251"/>
    </source>
</evidence>
<dbReference type="InterPro" id="IPR001611">
    <property type="entry name" value="Leu-rich_rpt"/>
</dbReference>
<dbReference type="Gramene" id="ESW14355">
    <property type="protein sequence ID" value="ESW14355"/>
    <property type="gene ID" value="PHAVU_008G273700g"/>
</dbReference>
<evidence type="ECO:0000256" key="9">
    <source>
        <dbReference type="ARBA" id="ARBA00023136"/>
    </source>
</evidence>
<dbReference type="InterPro" id="IPR003591">
    <property type="entry name" value="Leu-rich_rpt_typical-subtyp"/>
</dbReference>
<dbReference type="InterPro" id="IPR032675">
    <property type="entry name" value="LRR_dom_sf"/>
</dbReference>
<evidence type="ECO:0000256" key="10">
    <source>
        <dbReference type="ARBA" id="ARBA00023170"/>
    </source>
</evidence>
<keyword evidence="3" id="KW-1003">Cell membrane</keyword>
<evidence type="ECO:0000256" key="4">
    <source>
        <dbReference type="ARBA" id="ARBA00022614"/>
    </source>
</evidence>
<dbReference type="OrthoDB" id="442066at2759"/>
<evidence type="ECO:0000313" key="15">
    <source>
        <dbReference type="Proteomes" id="UP000000226"/>
    </source>
</evidence>
<dbReference type="PANTHER" id="PTHR48061:SF46">
    <property type="entry name" value="LEUCINE-RICH REPEAT-CONTAINING N-TERMINAL PLANT-TYPE DOMAIN-CONTAINING PROTEIN"/>
    <property type="match status" value="1"/>
</dbReference>
<feature type="transmembrane region" description="Helical" evidence="13">
    <location>
        <begin position="717"/>
        <end position="734"/>
    </location>
</feature>
<evidence type="ECO:0000256" key="11">
    <source>
        <dbReference type="ARBA" id="ARBA00023180"/>
    </source>
</evidence>